<sequence>MKAKTLDPTAVVLDDDGDLTLVVGADEMKFVVCSRTVSRASPVFRQMLNGPFIEARPPADSDDPWIVTLPEDRSETMTVILCIMHGQFAKVPRTLDGYKLYRTLVLTEKYDMTEIIAPWVKGWMGSHNALVNEWGFVSAVGVAWEVGATATLEALANKLIMTSGITRNGVLLIGNTLIDPKNHSLPLVPPGFFESVATARSMILEGLFRQLGQVVVNLEILVTDRHTGTSRRPEAYCKRAVGTWDTDTRKVCHAATLGVLHAWLGQLLQYAPRPAQYMVHAWVPKSSYPDSVNKAIETIKTFKFDLYEKGIHSSGYSQKQPYGCSPIAAILEDIDKLVTEHRVTISKENIARMKKQQQKLGVDWGFLSKSN</sequence>
<comment type="caution">
    <text evidence="1">The sequence shown here is derived from an EMBL/GenBank/DDBJ whole genome shotgun (WGS) entry which is preliminary data.</text>
</comment>
<gene>
    <name evidence="1" type="ORF">QBC37DRAFT_378601</name>
</gene>
<reference evidence="1" key="1">
    <citation type="journal article" date="2023" name="Mol. Phylogenet. Evol.">
        <title>Genome-scale phylogeny and comparative genomics of the fungal order Sordariales.</title>
        <authorList>
            <person name="Hensen N."/>
            <person name="Bonometti L."/>
            <person name="Westerberg I."/>
            <person name="Brannstrom I.O."/>
            <person name="Guillou S."/>
            <person name="Cros-Aarteil S."/>
            <person name="Calhoun S."/>
            <person name="Haridas S."/>
            <person name="Kuo A."/>
            <person name="Mondo S."/>
            <person name="Pangilinan J."/>
            <person name="Riley R."/>
            <person name="LaButti K."/>
            <person name="Andreopoulos B."/>
            <person name="Lipzen A."/>
            <person name="Chen C."/>
            <person name="Yan M."/>
            <person name="Daum C."/>
            <person name="Ng V."/>
            <person name="Clum A."/>
            <person name="Steindorff A."/>
            <person name="Ohm R.A."/>
            <person name="Martin F."/>
            <person name="Silar P."/>
            <person name="Natvig D.O."/>
            <person name="Lalanne C."/>
            <person name="Gautier V."/>
            <person name="Ament-Velasquez S.L."/>
            <person name="Kruys A."/>
            <person name="Hutchinson M.I."/>
            <person name="Powell A.J."/>
            <person name="Barry K."/>
            <person name="Miller A.N."/>
            <person name="Grigoriev I.V."/>
            <person name="Debuchy R."/>
            <person name="Gladieux P."/>
            <person name="Hiltunen Thoren M."/>
            <person name="Johannesson H."/>
        </authorList>
    </citation>
    <scope>NUCLEOTIDE SEQUENCE</scope>
    <source>
        <strain evidence="1">PSN293</strain>
    </source>
</reference>
<name>A0AAN6XXU5_9PEZI</name>
<organism evidence="1 2">
    <name type="scientific">Rhypophila decipiens</name>
    <dbReference type="NCBI Taxonomy" id="261697"/>
    <lineage>
        <taxon>Eukaryota</taxon>
        <taxon>Fungi</taxon>
        <taxon>Dikarya</taxon>
        <taxon>Ascomycota</taxon>
        <taxon>Pezizomycotina</taxon>
        <taxon>Sordariomycetes</taxon>
        <taxon>Sordariomycetidae</taxon>
        <taxon>Sordariales</taxon>
        <taxon>Naviculisporaceae</taxon>
        <taxon>Rhypophila</taxon>
    </lineage>
</organism>
<accession>A0AAN6XXU5</accession>
<evidence type="ECO:0000313" key="1">
    <source>
        <dbReference type="EMBL" id="KAK4208923.1"/>
    </source>
</evidence>
<proteinExistence type="predicted"/>
<dbReference type="SUPFAM" id="SSF54695">
    <property type="entry name" value="POZ domain"/>
    <property type="match status" value="1"/>
</dbReference>
<dbReference type="Proteomes" id="UP001301769">
    <property type="component" value="Unassembled WGS sequence"/>
</dbReference>
<evidence type="ECO:0000313" key="2">
    <source>
        <dbReference type="Proteomes" id="UP001301769"/>
    </source>
</evidence>
<evidence type="ECO:0008006" key="3">
    <source>
        <dbReference type="Google" id="ProtNLM"/>
    </source>
</evidence>
<dbReference type="InterPro" id="IPR011333">
    <property type="entry name" value="SKP1/BTB/POZ_sf"/>
</dbReference>
<dbReference type="AlphaFoldDB" id="A0AAN6XXU5"/>
<reference evidence="1" key="2">
    <citation type="submission" date="2023-05" db="EMBL/GenBank/DDBJ databases">
        <authorList>
            <consortium name="Lawrence Berkeley National Laboratory"/>
            <person name="Steindorff A."/>
            <person name="Hensen N."/>
            <person name="Bonometti L."/>
            <person name="Westerberg I."/>
            <person name="Brannstrom I.O."/>
            <person name="Guillou S."/>
            <person name="Cros-Aarteil S."/>
            <person name="Calhoun S."/>
            <person name="Haridas S."/>
            <person name="Kuo A."/>
            <person name="Mondo S."/>
            <person name="Pangilinan J."/>
            <person name="Riley R."/>
            <person name="Labutti K."/>
            <person name="Andreopoulos B."/>
            <person name="Lipzen A."/>
            <person name="Chen C."/>
            <person name="Yanf M."/>
            <person name="Daum C."/>
            <person name="Ng V."/>
            <person name="Clum A."/>
            <person name="Ohm R."/>
            <person name="Martin F."/>
            <person name="Silar P."/>
            <person name="Natvig D."/>
            <person name="Lalanne C."/>
            <person name="Gautier V."/>
            <person name="Ament-Velasquez S.L."/>
            <person name="Kruys A."/>
            <person name="Hutchinson M.I."/>
            <person name="Powell A.J."/>
            <person name="Barry K."/>
            <person name="Miller A.N."/>
            <person name="Grigoriev I.V."/>
            <person name="Debuchy R."/>
            <person name="Gladieux P."/>
            <person name="Thoren M.H."/>
            <person name="Johannesson H."/>
        </authorList>
    </citation>
    <scope>NUCLEOTIDE SEQUENCE</scope>
    <source>
        <strain evidence="1">PSN293</strain>
    </source>
</reference>
<protein>
    <recommendedName>
        <fullName evidence="3">BTB domain-containing protein</fullName>
    </recommendedName>
</protein>
<dbReference type="EMBL" id="MU858223">
    <property type="protein sequence ID" value="KAK4208923.1"/>
    <property type="molecule type" value="Genomic_DNA"/>
</dbReference>
<keyword evidence="2" id="KW-1185">Reference proteome</keyword>
<dbReference type="Gene3D" id="3.30.710.10">
    <property type="entry name" value="Potassium Channel Kv1.1, Chain A"/>
    <property type="match status" value="1"/>
</dbReference>
<dbReference type="CDD" id="cd18186">
    <property type="entry name" value="BTB_POZ_ZBTB_KLHL-like"/>
    <property type="match status" value="1"/>
</dbReference>